<dbReference type="Proteomes" id="UP000789375">
    <property type="component" value="Unassembled WGS sequence"/>
</dbReference>
<gene>
    <name evidence="1" type="ORF">FMOSSE_LOCUS9560</name>
</gene>
<dbReference type="InterPro" id="IPR036085">
    <property type="entry name" value="PAZ_dom_sf"/>
</dbReference>
<name>A0A9N9CUA1_FUNMO</name>
<reference evidence="1" key="1">
    <citation type="submission" date="2021-06" db="EMBL/GenBank/DDBJ databases">
        <authorList>
            <person name="Kallberg Y."/>
            <person name="Tangrot J."/>
            <person name="Rosling A."/>
        </authorList>
    </citation>
    <scope>NUCLEOTIDE SEQUENCE</scope>
    <source>
        <strain evidence="1">87-6 pot B 2015</strain>
    </source>
</reference>
<evidence type="ECO:0000313" key="2">
    <source>
        <dbReference type="Proteomes" id="UP000789375"/>
    </source>
</evidence>
<sequence>MEVCKLVEGQRYNRALNERQAADFMKFSCKTSRVRANKIRQRNGCSSPSLHYHISSRNATIVPRDGKWNLIYNKVATGATLDSWSCVAFGNFEIETILYFIRELVTTFQALD</sequence>
<proteinExistence type="predicted"/>
<dbReference type="Gene3D" id="3.40.50.2300">
    <property type="match status" value="1"/>
</dbReference>
<evidence type="ECO:0000313" key="1">
    <source>
        <dbReference type="EMBL" id="CAG8612898.1"/>
    </source>
</evidence>
<protein>
    <submittedName>
        <fullName evidence="1">13057_t:CDS:1</fullName>
    </submittedName>
</protein>
<keyword evidence="2" id="KW-1185">Reference proteome</keyword>
<dbReference type="PANTHER" id="PTHR22891">
    <property type="entry name" value="EUKARYOTIC TRANSLATION INITIATION FACTOR 2C"/>
    <property type="match status" value="1"/>
</dbReference>
<comment type="caution">
    <text evidence="1">The sequence shown here is derived from an EMBL/GenBank/DDBJ whole genome shotgun (WGS) entry which is preliminary data.</text>
</comment>
<dbReference type="EMBL" id="CAJVPP010002835">
    <property type="protein sequence ID" value="CAG8612898.1"/>
    <property type="molecule type" value="Genomic_DNA"/>
</dbReference>
<dbReference type="SUPFAM" id="SSF101690">
    <property type="entry name" value="PAZ domain"/>
    <property type="match status" value="1"/>
</dbReference>
<organism evidence="1 2">
    <name type="scientific">Funneliformis mosseae</name>
    <name type="common">Endomycorrhizal fungus</name>
    <name type="synonym">Glomus mosseae</name>
    <dbReference type="NCBI Taxonomy" id="27381"/>
    <lineage>
        <taxon>Eukaryota</taxon>
        <taxon>Fungi</taxon>
        <taxon>Fungi incertae sedis</taxon>
        <taxon>Mucoromycota</taxon>
        <taxon>Glomeromycotina</taxon>
        <taxon>Glomeromycetes</taxon>
        <taxon>Glomerales</taxon>
        <taxon>Glomeraceae</taxon>
        <taxon>Funneliformis</taxon>
    </lineage>
</organism>
<dbReference type="AlphaFoldDB" id="A0A9N9CUA1"/>
<accession>A0A9N9CUA1</accession>